<accession>A0A4Z0BRN0</accession>
<proteinExistence type="predicted"/>
<protein>
    <recommendedName>
        <fullName evidence="3">PIN domain-containing protein</fullName>
    </recommendedName>
</protein>
<dbReference type="Gene3D" id="3.40.50.1010">
    <property type="entry name" value="5'-nuclease"/>
    <property type="match status" value="1"/>
</dbReference>
<gene>
    <name evidence="1" type="ORF">EZ313_19495</name>
</gene>
<dbReference type="SUPFAM" id="SSF88723">
    <property type="entry name" value="PIN domain-like"/>
    <property type="match status" value="1"/>
</dbReference>
<sequence>MRFVLLDASVMVALFDDAEQRHSHYAGKIGRHCPAWQLATTWPCVAEASYLLSPRNHLAMLHWLHKGGAIVLNFEAADLGELLPWMQRYSEKHKSLMDLADASLVWLASQLDTQAILTEDRRDFLRYKLPDGRGFEVLA</sequence>
<dbReference type="AlphaFoldDB" id="A0A4Z0BRN0"/>
<dbReference type="Proteomes" id="UP000298180">
    <property type="component" value="Unassembled WGS sequence"/>
</dbReference>
<dbReference type="RefSeq" id="WP_135264977.1">
    <property type="nucleotide sequence ID" value="NZ_SMLM01000003.1"/>
</dbReference>
<dbReference type="EMBL" id="SMLM01000003">
    <property type="protein sequence ID" value="TFZ00639.1"/>
    <property type="molecule type" value="Genomic_DNA"/>
</dbReference>
<evidence type="ECO:0000313" key="1">
    <source>
        <dbReference type="EMBL" id="TFZ00639.1"/>
    </source>
</evidence>
<name>A0A4Z0BRN0_9BURK</name>
<evidence type="ECO:0000313" key="2">
    <source>
        <dbReference type="Proteomes" id="UP000298180"/>
    </source>
</evidence>
<dbReference type="OrthoDB" id="196926at2"/>
<keyword evidence="2" id="KW-1185">Reference proteome</keyword>
<comment type="caution">
    <text evidence="1">The sequence shown here is derived from an EMBL/GenBank/DDBJ whole genome shotgun (WGS) entry which is preliminary data.</text>
</comment>
<dbReference type="InterPro" id="IPR029060">
    <property type="entry name" value="PIN-like_dom_sf"/>
</dbReference>
<organism evidence="1 2">
    <name type="scientific">Ramlibacter henchirensis</name>
    <dbReference type="NCBI Taxonomy" id="204072"/>
    <lineage>
        <taxon>Bacteria</taxon>
        <taxon>Pseudomonadati</taxon>
        <taxon>Pseudomonadota</taxon>
        <taxon>Betaproteobacteria</taxon>
        <taxon>Burkholderiales</taxon>
        <taxon>Comamonadaceae</taxon>
        <taxon>Ramlibacter</taxon>
    </lineage>
</organism>
<reference evidence="1 2" key="1">
    <citation type="submission" date="2019-03" db="EMBL/GenBank/DDBJ databases">
        <title>Ramlibacter henchirensis DSM 14656, whole genome shotgun sequence.</title>
        <authorList>
            <person name="Zhang X."/>
            <person name="Feng G."/>
            <person name="Zhu H."/>
        </authorList>
    </citation>
    <scope>NUCLEOTIDE SEQUENCE [LARGE SCALE GENOMIC DNA]</scope>
    <source>
        <strain evidence="1 2">DSM 14656</strain>
    </source>
</reference>
<evidence type="ECO:0008006" key="3">
    <source>
        <dbReference type="Google" id="ProtNLM"/>
    </source>
</evidence>